<evidence type="ECO:0000313" key="3">
    <source>
        <dbReference type="Proteomes" id="UP001375228"/>
    </source>
</evidence>
<feature type="transmembrane region" description="Helical" evidence="1">
    <location>
        <begin position="18"/>
        <end position="37"/>
    </location>
</feature>
<dbReference type="InterPro" id="IPR029044">
    <property type="entry name" value="Nucleotide-diphossugar_trans"/>
</dbReference>
<accession>A0ABZ2JN80</accession>
<reference evidence="2 3" key="1">
    <citation type="submission" date="2024-03" db="EMBL/GenBank/DDBJ databases">
        <title>Pseudomonas juntendi.</title>
        <authorList>
            <person name="Liu Y."/>
        </authorList>
    </citation>
    <scope>NUCLEOTIDE SEQUENCE [LARGE SCALE GENOMIC DNA]</scope>
    <source>
        <strain evidence="2 3">L4046hy</strain>
    </source>
</reference>
<dbReference type="EMBL" id="CP146691">
    <property type="protein sequence ID" value="WWY22891.1"/>
    <property type="molecule type" value="Genomic_DNA"/>
</dbReference>
<organism evidence="2 3">
    <name type="scientific">Pseudomonas juntendi</name>
    <dbReference type="NCBI Taxonomy" id="2666183"/>
    <lineage>
        <taxon>Bacteria</taxon>
        <taxon>Pseudomonadati</taxon>
        <taxon>Pseudomonadota</taxon>
        <taxon>Gammaproteobacteria</taxon>
        <taxon>Pseudomonadales</taxon>
        <taxon>Pseudomonadaceae</taxon>
        <taxon>Pseudomonas</taxon>
    </lineage>
</organism>
<dbReference type="Pfam" id="PF05704">
    <property type="entry name" value="Caps_synth"/>
    <property type="match status" value="1"/>
</dbReference>
<keyword evidence="1" id="KW-0812">Transmembrane</keyword>
<name>A0ABZ2JN80_9PSED</name>
<sequence length="259" mass="29813">MKAVTYWESAPGKTMPPYIALCIATMRLALGSSFLLLHENNISEFLQGDFQEKSWAFKPREKEQDPEIKAIVAKSDYIRMAYVAQNGGFWMDADTIVFKNFLQNFELTKNSIYWHSEQFFGGNSGSRLLKTACAKALADEYQSWGNPGDIKNLIQANPEEAKTIPPELIDPGYRPTYTYANWEILLDKEINVQDFLNNKEAKLMKLYNTYLRESGLGLLSMEEFFDSDTLISRIFLSLNPDKKFWITQTDRILRDHNAS</sequence>
<protein>
    <submittedName>
        <fullName evidence="2">Glycosyltransferase</fullName>
    </submittedName>
</protein>
<gene>
    <name evidence="2" type="ORF">V9385_09915</name>
</gene>
<proteinExistence type="predicted"/>
<evidence type="ECO:0000256" key="1">
    <source>
        <dbReference type="SAM" id="Phobius"/>
    </source>
</evidence>
<evidence type="ECO:0000313" key="2">
    <source>
        <dbReference type="EMBL" id="WWY22891.1"/>
    </source>
</evidence>
<dbReference type="Gene3D" id="3.90.550.20">
    <property type="match status" value="1"/>
</dbReference>
<dbReference type="InterPro" id="IPR008441">
    <property type="entry name" value="AfumC-like_glycosyl_Trfase"/>
</dbReference>
<dbReference type="RefSeq" id="WP_338725091.1">
    <property type="nucleotide sequence ID" value="NZ_CP146690.1"/>
</dbReference>
<dbReference type="SUPFAM" id="SSF53448">
    <property type="entry name" value="Nucleotide-diphospho-sugar transferases"/>
    <property type="match status" value="1"/>
</dbReference>
<keyword evidence="1" id="KW-0472">Membrane</keyword>
<keyword evidence="3" id="KW-1185">Reference proteome</keyword>
<dbReference type="Proteomes" id="UP001375228">
    <property type="component" value="Chromosome"/>
</dbReference>
<keyword evidence="1" id="KW-1133">Transmembrane helix</keyword>